<dbReference type="AlphaFoldDB" id="A0A2P2L437"/>
<name>A0A2P2L437_RHIMU</name>
<organism evidence="1">
    <name type="scientific">Rhizophora mucronata</name>
    <name type="common">Asiatic mangrove</name>
    <dbReference type="NCBI Taxonomy" id="61149"/>
    <lineage>
        <taxon>Eukaryota</taxon>
        <taxon>Viridiplantae</taxon>
        <taxon>Streptophyta</taxon>
        <taxon>Embryophyta</taxon>
        <taxon>Tracheophyta</taxon>
        <taxon>Spermatophyta</taxon>
        <taxon>Magnoliopsida</taxon>
        <taxon>eudicotyledons</taxon>
        <taxon>Gunneridae</taxon>
        <taxon>Pentapetalae</taxon>
        <taxon>rosids</taxon>
        <taxon>fabids</taxon>
        <taxon>Malpighiales</taxon>
        <taxon>Rhizophoraceae</taxon>
        <taxon>Rhizophora</taxon>
    </lineage>
</organism>
<evidence type="ECO:0000313" key="1">
    <source>
        <dbReference type="EMBL" id="MBX12720.1"/>
    </source>
</evidence>
<sequence>MVSRDGAVISALILQMNGKNMFLVSVYLEFLKSKKKG</sequence>
<proteinExistence type="predicted"/>
<accession>A0A2P2L437</accession>
<protein>
    <submittedName>
        <fullName evidence="1">Aminoacyl tRNA synthase complex-interacting multifunctional protein 1 isoform X1</fullName>
    </submittedName>
</protein>
<reference evidence="1" key="1">
    <citation type="submission" date="2018-02" db="EMBL/GenBank/DDBJ databases">
        <title>Rhizophora mucronata_Transcriptome.</title>
        <authorList>
            <person name="Meera S.P."/>
            <person name="Sreeshan A."/>
            <person name="Augustine A."/>
        </authorList>
    </citation>
    <scope>NUCLEOTIDE SEQUENCE</scope>
    <source>
        <tissue evidence="1">Leaf</tissue>
    </source>
</reference>
<dbReference type="EMBL" id="GGEC01032236">
    <property type="protein sequence ID" value="MBX12720.1"/>
    <property type="molecule type" value="Transcribed_RNA"/>
</dbReference>